<evidence type="ECO:0000313" key="1">
    <source>
        <dbReference type="EMBL" id="KAG8200605.1"/>
    </source>
</evidence>
<comment type="caution">
    <text evidence="1">The sequence shown here is derived from an EMBL/GenBank/DDBJ whole genome shotgun (WGS) entry which is preliminary data.</text>
</comment>
<proteinExistence type="predicted"/>
<protein>
    <submittedName>
        <fullName evidence="1">Uncharacterized protein</fullName>
    </submittedName>
</protein>
<evidence type="ECO:0000313" key="2">
    <source>
        <dbReference type="Proteomes" id="UP000827092"/>
    </source>
</evidence>
<name>A0AAV6VVJ7_9ARAC</name>
<accession>A0AAV6VVJ7</accession>
<dbReference type="EMBL" id="JAFNEN010000015">
    <property type="protein sequence ID" value="KAG8200605.1"/>
    <property type="molecule type" value="Genomic_DNA"/>
</dbReference>
<gene>
    <name evidence="1" type="ORF">JTE90_000673</name>
</gene>
<organism evidence="1 2">
    <name type="scientific">Oedothorax gibbosus</name>
    <dbReference type="NCBI Taxonomy" id="931172"/>
    <lineage>
        <taxon>Eukaryota</taxon>
        <taxon>Metazoa</taxon>
        <taxon>Ecdysozoa</taxon>
        <taxon>Arthropoda</taxon>
        <taxon>Chelicerata</taxon>
        <taxon>Arachnida</taxon>
        <taxon>Araneae</taxon>
        <taxon>Araneomorphae</taxon>
        <taxon>Entelegynae</taxon>
        <taxon>Araneoidea</taxon>
        <taxon>Linyphiidae</taxon>
        <taxon>Erigoninae</taxon>
        <taxon>Oedothorax</taxon>
    </lineage>
</organism>
<keyword evidence="2" id="KW-1185">Reference proteome</keyword>
<sequence length="78" mass="8962">MSDDPVRTPNMGLVMEPFQEGSEDWSTYVESLDMYFLATYTPGDKKSDSTTTKLRDLHFLFRFYNIVFHTITSGPSTP</sequence>
<dbReference type="Proteomes" id="UP000827092">
    <property type="component" value="Unassembled WGS sequence"/>
</dbReference>
<dbReference type="AlphaFoldDB" id="A0AAV6VVJ7"/>
<reference evidence="1 2" key="1">
    <citation type="journal article" date="2022" name="Nat. Ecol. Evol.">
        <title>A masculinizing supergene underlies an exaggerated male reproductive morph in a spider.</title>
        <authorList>
            <person name="Hendrickx F."/>
            <person name="De Corte Z."/>
            <person name="Sonet G."/>
            <person name="Van Belleghem S.M."/>
            <person name="Kostlbacher S."/>
            <person name="Vangestel C."/>
        </authorList>
    </citation>
    <scope>NUCLEOTIDE SEQUENCE [LARGE SCALE GENOMIC DNA]</scope>
    <source>
        <strain evidence="1">W744_W776</strain>
    </source>
</reference>